<dbReference type="InterPro" id="IPR001387">
    <property type="entry name" value="Cro/C1-type_HTH"/>
</dbReference>
<evidence type="ECO:0000313" key="3">
    <source>
        <dbReference type="Proteomes" id="UP000016487"/>
    </source>
</evidence>
<dbReference type="PROSITE" id="PS50943">
    <property type="entry name" value="HTH_CROC1"/>
    <property type="match status" value="1"/>
</dbReference>
<gene>
    <name evidence="2" type="ORF">PCIT_a1174</name>
</gene>
<evidence type="ECO:0000259" key="1">
    <source>
        <dbReference type="PROSITE" id="PS50943"/>
    </source>
</evidence>
<dbReference type="Gene3D" id="1.10.260.40">
    <property type="entry name" value="lambda repressor-like DNA-binding domains"/>
    <property type="match status" value="1"/>
</dbReference>
<dbReference type="EMBL" id="AHBZ03000012">
    <property type="protein sequence ID" value="KAF7775075.1"/>
    <property type="molecule type" value="Genomic_DNA"/>
</dbReference>
<feature type="domain" description="HTH cro/C1-type" evidence="1">
    <location>
        <begin position="1"/>
        <end position="46"/>
    </location>
</feature>
<dbReference type="Pfam" id="PF01381">
    <property type="entry name" value="HTH_3"/>
    <property type="match status" value="1"/>
</dbReference>
<dbReference type="Proteomes" id="UP000016487">
    <property type="component" value="Unassembled WGS sequence"/>
</dbReference>
<dbReference type="SUPFAM" id="SSF47413">
    <property type="entry name" value="lambda repressor-like DNA-binding domains"/>
    <property type="match status" value="1"/>
</dbReference>
<evidence type="ECO:0000313" key="2">
    <source>
        <dbReference type="EMBL" id="KAF7775075.1"/>
    </source>
</evidence>
<dbReference type="InterPro" id="IPR010982">
    <property type="entry name" value="Lambda_DNA-bd_dom_sf"/>
</dbReference>
<reference evidence="2" key="1">
    <citation type="journal article" date="2012" name="J. Bacteriol.">
        <title>Genome sequences of type strains of seven species of the marine bacterium Pseudoalteromonas.</title>
        <authorList>
            <person name="Xie B.B."/>
            <person name="Shu Y.L."/>
            <person name="Qin Q.L."/>
            <person name="Rong J.C."/>
            <person name="Zhang X.Y."/>
            <person name="Chen X.L."/>
            <person name="Shi M."/>
            <person name="He H.L."/>
            <person name="Zhou B.C."/>
            <person name="Zhang Y.Z."/>
        </authorList>
    </citation>
    <scope>NUCLEOTIDE SEQUENCE</scope>
    <source>
        <strain evidence="2">DSM 8771</strain>
    </source>
</reference>
<accession>A0AAD4ALY9</accession>
<dbReference type="CDD" id="cd00093">
    <property type="entry name" value="HTH_XRE"/>
    <property type="match status" value="1"/>
</dbReference>
<dbReference type="AlphaFoldDB" id="A0AAD4ALY9"/>
<comment type="caution">
    <text evidence="2">The sequence shown here is derived from an EMBL/GenBank/DDBJ whole genome shotgun (WGS) entry which is preliminary data.</text>
</comment>
<organism evidence="2 3">
    <name type="scientific">Pseudoalteromonas citrea</name>
    <dbReference type="NCBI Taxonomy" id="43655"/>
    <lineage>
        <taxon>Bacteria</taxon>
        <taxon>Pseudomonadati</taxon>
        <taxon>Pseudomonadota</taxon>
        <taxon>Gammaproteobacteria</taxon>
        <taxon>Alteromonadales</taxon>
        <taxon>Pseudoalteromonadaceae</taxon>
        <taxon>Pseudoalteromonas</taxon>
    </lineage>
</organism>
<sequence>MTQKQLAEKLGVDQASVSNYESGKTEMTCTQLFELFLIFGKDLSNVFDLKDSSIEDVPIEEQEKE</sequence>
<name>A0AAD4ALY9_9GAMM</name>
<protein>
    <recommendedName>
        <fullName evidence="1">HTH cro/C1-type domain-containing protein</fullName>
    </recommendedName>
</protein>
<dbReference type="GO" id="GO:0003677">
    <property type="term" value="F:DNA binding"/>
    <property type="evidence" value="ECO:0007669"/>
    <property type="project" value="InterPro"/>
</dbReference>
<reference evidence="2" key="2">
    <citation type="submission" date="2015-03" db="EMBL/GenBank/DDBJ databases">
        <title>Genome sequence of Pseudoalteromonas citrea.</title>
        <authorList>
            <person name="Xie B.-B."/>
            <person name="Rong J.-C."/>
            <person name="Qin Q.-L."/>
            <person name="Zhang Y.-Z."/>
        </authorList>
    </citation>
    <scope>NUCLEOTIDE SEQUENCE</scope>
    <source>
        <strain evidence="2">DSM 8771</strain>
    </source>
</reference>
<proteinExistence type="predicted"/>